<name>A0ABX9LVE0_9LACO</name>
<dbReference type="Pfam" id="PF20990">
    <property type="entry name" value="DUF2207_C"/>
    <property type="match status" value="1"/>
</dbReference>
<comment type="caution">
    <text evidence="2">The sequence shown here is derived from an EMBL/GenBank/DDBJ whole genome shotgun (WGS) entry which is preliminary data.</text>
</comment>
<dbReference type="InterPro" id="IPR048389">
    <property type="entry name" value="YciQ-like_C"/>
</dbReference>
<proteinExistence type="predicted"/>
<feature type="domain" description="Predicted membrane protein YciQ-like C-terminal" evidence="1">
    <location>
        <begin position="4"/>
        <end position="71"/>
    </location>
</feature>
<evidence type="ECO:0000259" key="1">
    <source>
        <dbReference type="Pfam" id="PF20990"/>
    </source>
</evidence>
<gene>
    <name evidence="2" type="ORF">DS834_02410</name>
</gene>
<evidence type="ECO:0000313" key="2">
    <source>
        <dbReference type="EMBL" id="RHW52761.1"/>
    </source>
</evidence>
<reference evidence="2 3" key="1">
    <citation type="submission" date="2018-07" db="EMBL/GenBank/DDBJ databases">
        <title>Genome sequences of six Lactobacillus spp. isolated from bumble bee guts.</title>
        <authorList>
            <person name="Motta E.V.S."/>
            <person name="Moran N.A."/>
        </authorList>
    </citation>
    <scope>NUCLEOTIDE SEQUENCE [LARGE SCALE GENOMIC DNA]</scope>
    <source>
        <strain evidence="2 3">BI-4G</strain>
    </source>
</reference>
<keyword evidence="3" id="KW-1185">Reference proteome</keyword>
<accession>A0ABX9LVE0</accession>
<dbReference type="Proteomes" id="UP000283380">
    <property type="component" value="Unassembled WGS sequence"/>
</dbReference>
<organism evidence="2 3">
    <name type="scientific">Lactobacillus bombicola</name>
    <dbReference type="NCBI Taxonomy" id="1505723"/>
    <lineage>
        <taxon>Bacteria</taxon>
        <taxon>Bacillati</taxon>
        <taxon>Bacillota</taxon>
        <taxon>Bacilli</taxon>
        <taxon>Lactobacillales</taxon>
        <taxon>Lactobacillaceae</taxon>
        <taxon>Lactobacillus</taxon>
    </lineage>
</organism>
<sequence length="92" mass="10577">MLVVKTILLLFGITALVHSNNMISFYSPKGAEITNQMRGFKHMLEDIGNFEMRDVGDLVLWKDIMPYAVTFIFMNRFIISTAKDFMKVLVVV</sequence>
<protein>
    <recommendedName>
        <fullName evidence="1">Predicted membrane protein YciQ-like C-terminal domain-containing protein</fullName>
    </recommendedName>
</protein>
<dbReference type="EMBL" id="QOCU01000002">
    <property type="protein sequence ID" value="RHW52761.1"/>
    <property type="molecule type" value="Genomic_DNA"/>
</dbReference>
<evidence type="ECO:0000313" key="3">
    <source>
        <dbReference type="Proteomes" id="UP000283380"/>
    </source>
</evidence>